<reference evidence="1 2" key="1">
    <citation type="submission" date="2024-01" db="EMBL/GenBank/DDBJ databases">
        <authorList>
            <person name="Allen C."/>
            <person name="Tagirdzhanova G."/>
        </authorList>
    </citation>
    <scope>NUCLEOTIDE SEQUENCE [LARGE SCALE GENOMIC DNA]</scope>
</reference>
<keyword evidence="2" id="KW-1185">Reference proteome</keyword>
<proteinExistence type="predicted"/>
<dbReference type="Proteomes" id="UP001642482">
    <property type="component" value="Unassembled WGS sequence"/>
</dbReference>
<comment type="caution">
    <text evidence="1">The sequence shown here is derived from an EMBL/GenBank/DDBJ whole genome shotgun (WGS) entry which is preliminary data.</text>
</comment>
<evidence type="ECO:0008006" key="3">
    <source>
        <dbReference type="Google" id="ProtNLM"/>
    </source>
</evidence>
<evidence type="ECO:0000313" key="2">
    <source>
        <dbReference type="Proteomes" id="UP001642482"/>
    </source>
</evidence>
<name>A0ABP0BPU7_9PEZI</name>
<organism evidence="1 2">
    <name type="scientific">Sporothrix eucalyptigena</name>
    <dbReference type="NCBI Taxonomy" id="1812306"/>
    <lineage>
        <taxon>Eukaryota</taxon>
        <taxon>Fungi</taxon>
        <taxon>Dikarya</taxon>
        <taxon>Ascomycota</taxon>
        <taxon>Pezizomycotina</taxon>
        <taxon>Sordariomycetes</taxon>
        <taxon>Sordariomycetidae</taxon>
        <taxon>Ophiostomatales</taxon>
        <taxon>Ophiostomataceae</taxon>
        <taxon>Sporothrix</taxon>
    </lineage>
</organism>
<gene>
    <name evidence="1" type="ORF">SEUCBS140593_004647</name>
</gene>
<dbReference type="EMBL" id="CAWUHD010000041">
    <property type="protein sequence ID" value="CAK7221679.1"/>
    <property type="molecule type" value="Genomic_DNA"/>
</dbReference>
<evidence type="ECO:0000313" key="1">
    <source>
        <dbReference type="EMBL" id="CAK7221679.1"/>
    </source>
</evidence>
<protein>
    <recommendedName>
        <fullName evidence="3">C6 zinc finger domain containing protein</fullName>
    </recommendedName>
</protein>
<accession>A0ABP0BPU7</accession>
<sequence length="423" mass="46789">MASPSGNAQTIIVHRLVTALQVSDPRFDLSVYGNFLKDIPQRLGSSPALDAAASAMAASLPLVGKQQGVNDYDKALQPVNRATVPMLQKYGQALHALRNALSDPVAIKDPNTLCALYLVVITQGWLQQEEGHFPSHGEGVSMILRSIKGQYQSWDPFEESILSTLCFLVIMEGFINPRIKIDDNLWQTPEPHGPPSPAEEAITFESLQNHFLARISKMLWAPKTYARQLIEAYHRVRADRQKFADLLKTIPVVSSPDSHPVSPISEAMRFVHLRWQTAFAMLTLVTMRIGAVLTKTEATVDNVEAYMTLDLPNDFHDYNEDIMDTAEQALQYYPLGSSFMPLCLLASYSSLAFTGNNESQRSRILKIFSEYRPGFNVDRKLADIAKAFQPSGPKGRSAPQAVAACGNEEMGSALTQSDMCTVL</sequence>